<keyword evidence="3" id="KW-1185">Reference proteome</keyword>
<evidence type="ECO:0000259" key="1">
    <source>
        <dbReference type="Pfam" id="PF14238"/>
    </source>
</evidence>
<sequence length="324" mass="36326">MKFYKNVIILGIIVVLLSAAYFITERKNAQSAIETSTANKIKILNLKLDDISKIEINNKREKLLFEKKQGKWVLVEPADIKYDQAVANGLPLSIFYITANKLIAEKSTDFTQYGLDNPTIISISTPGGKNSTLEIGNLTSSKDSYYAKLNESSSIYTIDKNKVESILLTQNAVKDKNVLSLSRELRPRMIAEDITRVTLKKNSTLVFSAKKNTDGDNWSIIAPVEEKADKNKIAPVLDAVSKVLAIEFIDDNPSNFDKYGLKNSLYSLEFENSKGIKKLYIGNEKEAGSEYYARVEGSNDVFSLSEEGFAFLDKPLKEFVEEEK</sequence>
<name>A0ABW8SLW0_9CLOT</name>
<protein>
    <submittedName>
        <fullName evidence="2">DUF4340 domain-containing protein</fullName>
    </submittedName>
</protein>
<reference evidence="2 3" key="1">
    <citation type="submission" date="2024-11" db="EMBL/GenBank/DDBJ databases">
        <authorList>
            <person name="Heng Y.C."/>
            <person name="Lim A.C.H."/>
            <person name="Lee J.K.Y."/>
            <person name="Kittelmann S."/>
        </authorList>
    </citation>
    <scope>NUCLEOTIDE SEQUENCE [LARGE SCALE GENOMIC DNA]</scope>
    <source>
        <strain evidence="2 3">WILCCON 0269</strain>
    </source>
</reference>
<dbReference type="InterPro" id="IPR025641">
    <property type="entry name" value="DUF4340"/>
</dbReference>
<evidence type="ECO:0000313" key="2">
    <source>
        <dbReference type="EMBL" id="MFL0196768.1"/>
    </source>
</evidence>
<comment type="caution">
    <text evidence="2">The sequence shown here is derived from an EMBL/GenBank/DDBJ whole genome shotgun (WGS) entry which is preliminary data.</text>
</comment>
<dbReference type="EMBL" id="JBJHZX010000021">
    <property type="protein sequence ID" value="MFL0196768.1"/>
    <property type="molecule type" value="Genomic_DNA"/>
</dbReference>
<dbReference type="Pfam" id="PF14238">
    <property type="entry name" value="DUF4340"/>
    <property type="match status" value="2"/>
</dbReference>
<organism evidence="2 3">
    <name type="scientific">Candidatus Clostridium eludens</name>
    <dbReference type="NCBI Taxonomy" id="3381663"/>
    <lineage>
        <taxon>Bacteria</taxon>
        <taxon>Bacillati</taxon>
        <taxon>Bacillota</taxon>
        <taxon>Clostridia</taxon>
        <taxon>Eubacteriales</taxon>
        <taxon>Clostridiaceae</taxon>
        <taxon>Clostridium</taxon>
    </lineage>
</organism>
<accession>A0ABW8SLW0</accession>
<proteinExistence type="predicted"/>
<evidence type="ECO:0000313" key="3">
    <source>
        <dbReference type="Proteomes" id="UP001623660"/>
    </source>
</evidence>
<feature type="domain" description="DUF4340" evidence="1">
    <location>
        <begin position="218"/>
        <end position="321"/>
    </location>
</feature>
<gene>
    <name evidence="2" type="ORF">ACJDU8_14560</name>
</gene>
<dbReference type="Proteomes" id="UP001623660">
    <property type="component" value="Unassembled WGS sequence"/>
</dbReference>
<feature type="domain" description="DUF4340" evidence="1">
    <location>
        <begin position="72"/>
        <end position="216"/>
    </location>
</feature>
<dbReference type="RefSeq" id="WP_406792875.1">
    <property type="nucleotide sequence ID" value="NZ_JBJHZX010000021.1"/>
</dbReference>